<dbReference type="PRINTS" id="PR00598">
    <property type="entry name" value="HTHMARR"/>
</dbReference>
<dbReference type="PANTHER" id="PTHR33164:SF64">
    <property type="entry name" value="TRANSCRIPTIONAL REGULATOR SLYA"/>
    <property type="match status" value="1"/>
</dbReference>
<dbReference type="OrthoDB" id="996843at2"/>
<sequence>MIHNNIYFQIELTARKIRQYGQNVLRSHGIDITIEQWLVLNVINDNETTNQIFIGEKLVKDKPTISRMVNQLDKKGFIIKTSSSSDSRQVSLSISKKGKTLIHNLQPIIEGIRLKGLQELSEKESQHIKSILNKIQKNLDT</sequence>
<organism evidence="5 6">
    <name type="scientific">Dokdonia pacifica</name>
    <dbReference type="NCBI Taxonomy" id="1627892"/>
    <lineage>
        <taxon>Bacteria</taxon>
        <taxon>Pseudomonadati</taxon>
        <taxon>Bacteroidota</taxon>
        <taxon>Flavobacteriia</taxon>
        <taxon>Flavobacteriales</taxon>
        <taxon>Flavobacteriaceae</taxon>
        <taxon>Dokdonia</taxon>
    </lineage>
</organism>
<evidence type="ECO:0000256" key="3">
    <source>
        <dbReference type="ARBA" id="ARBA00023163"/>
    </source>
</evidence>
<dbReference type="PANTHER" id="PTHR33164">
    <property type="entry name" value="TRANSCRIPTIONAL REGULATOR, MARR FAMILY"/>
    <property type="match status" value="1"/>
</dbReference>
<reference evidence="5 6" key="1">
    <citation type="submission" date="2017-06" db="EMBL/GenBank/DDBJ databases">
        <authorList>
            <person name="Kim H.J."/>
            <person name="Triplett B.A."/>
        </authorList>
    </citation>
    <scope>NUCLEOTIDE SEQUENCE [LARGE SCALE GENOMIC DNA]</scope>
    <source>
        <strain evidence="5 6">DSM 25597</strain>
    </source>
</reference>
<dbReference type="AlphaFoldDB" id="A0A238ZFF0"/>
<dbReference type="InterPro" id="IPR036388">
    <property type="entry name" value="WH-like_DNA-bd_sf"/>
</dbReference>
<dbReference type="InterPro" id="IPR000835">
    <property type="entry name" value="HTH_MarR-typ"/>
</dbReference>
<dbReference type="SMART" id="SM00347">
    <property type="entry name" value="HTH_MARR"/>
    <property type="match status" value="1"/>
</dbReference>
<dbReference type="InterPro" id="IPR039422">
    <property type="entry name" value="MarR/SlyA-like"/>
</dbReference>
<dbReference type="GO" id="GO:0003700">
    <property type="term" value="F:DNA-binding transcription factor activity"/>
    <property type="evidence" value="ECO:0007669"/>
    <property type="project" value="InterPro"/>
</dbReference>
<feature type="domain" description="HTH marR-type" evidence="4">
    <location>
        <begin position="3"/>
        <end position="137"/>
    </location>
</feature>
<dbReference type="SUPFAM" id="SSF46785">
    <property type="entry name" value="Winged helix' DNA-binding domain"/>
    <property type="match status" value="1"/>
</dbReference>
<dbReference type="EMBL" id="FZNY01000003">
    <property type="protein sequence ID" value="SNR81869.1"/>
    <property type="molecule type" value="Genomic_DNA"/>
</dbReference>
<keyword evidence="3" id="KW-0804">Transcription</keyword>
<protein>
    <submittedName>
        <fullName evidence="5">DNA-binding transcriptional regulator, MarR family</fullName>
    </submittedName>
</protein>
<keyword evidence="6" id="KW-1185">Reference proteome</keyword>
<dbReference type="Pfam" id="PF01047">
    <property type="entry name" value="MarR"/>
    <property type="match status" value="1"/>
</dbReference>
<dbReference type="GO" id="GO:0006950">
    <property type="term" value="P:response to stress"/>
    <property type="evidence" value="ECO:0007669"/>
    <property type="project" value="TreeGrafter"/>
</dbReference>
<keyword evidence="1" id="KW-0805">Transcription regulation</keyword>
<gene>
    <name evidence="5" type="ORF">SAMN06265376_103174</name>
</gene>
<evidence type="ECO:0000313" key="6">
    <source>
        <dbReference type="Proteomes" id="UP000198379"/>
    </source>
</evidence>
<evidence type="ECO:0000256" key="1">
    <source>
        <dbReference type="ARBA" id="ARBA00023015"/>
    </source>
</evidence>
<dbReference type="Gene3D" id="1.10.10.10">
    <property type="entry name" value="Winged helix-like DNA-binding domain superfamily/Winged helix DNA-binding domain"/>
    <property type="match status" value="1"/>
</dbReference>
<keyword evidence="2 5" id="KW-0238">DNA-binding</keyword>
<evidence type="ECO:0000313" key="5">
    <source>
        <dbReference type="EMBL" id="SNR81869.1"/>
    </source>
</evidence>
<evidence type="ECO:0000256" key="2">
    <source>
        <dbReference type="ARBA" id="ARBA00023125"/>
    </source>
</evidence>
<dbReference type="PROSITE" id="PS50995">
    <property type="entry name" value="HTH_MARR_2"/>
    <property type="match status" value="1"/>
</dbReference>
<name>A0A238ZFF0_9FLAO</name>
<dbReference type="Proteomes" id="UP000198379">
    <property type="component" value="Unassembled WGS sequence"/>
</dbReference>
<dbReference type="InterPro" id="IPR036390">
    <property type="entry name" value="WH_DNA-bd_sf"/>
</dbReference>
<accession>A0A238ZFF0</accession>
<dbReference type="GO" id="GO:0003677">
    <property type="term" value="F:DNA binding"/>
    <property type="evidence" value="ECO:0007669"/>
    <property type="project" value="UniProtKB-KW"/>
</dbReference>
<evidence type="ECO:0000259" key="4">
    <source>
        <dbReference type="PROSITE" id="PS50995"/>
    </source>
</evidence>
<proteinExistence type="predicted"/>
<dbReference type="RefSeq" id="WP_089371502.1">
    <property type="nucleotide sequence ID" value="NZ_BMEP01000001.1"/>
</dbReference>